<gene>
    <name evidence="3" type="ORF">E6K79_00440</name>
</gene>
<dbReference type="AlphaFoldDB" id="A0A538TUG8"/>
<dbReference type="Proteomes" id="UP000317691">
    <property type="component" value="Unassembled WGS sequence"/>
</dbReference>
<dbReference type="GO" id="GO:0009401">
    <property type="term" value="P:phosphoenolpyruvate-dependent sugar phosphotransferase system"/>
    <property type="evidence" value="ECO:0007669"/>
    <property type="project" value="InterPro"/>
</dbReference>
<dbReference type="SUPFAM" id="SSF53062">
    <property type="entry name" value="PTS system fructose IIA component-like"/>
    <property type="match status" value="1"/>
</dbReference>
<dbReference type="PANTHER" id="PTHR33799">
    <property type="entry name" value="PTS PERMEASE-RELATED-RELATED"/>
    <property type="match status" value="1"/>
</dbReference>
<evidence type="ECO:0000313" key="3">
    <source>
        <dbReference type="EMBL" id="TMQ67245.1"/>
    </source>
</evidence>
<reference evidence="3 4" key="1">
    <citation type="journal article" date="2019" name="Nat. Microbiol.">
        <title>Mediterranean grassland soil C-N compound turnover is dependent on rainfall and depth, and is mediated by genomically divergent microorganisms.</title>
        <authorList>
            <person name="Diamond S."/>
            <person name="Andeer P.F."/>
            <person name="Li Z."/>
            <person name="Crits-Christoph A."/>
            <person name="Burstein D."/>
            <person name="Anantharaman K."/>
            <person name="Lane K.R."/>
            <person name="Thomas B.C."/>
            <person name="Pan C."/>
            <person name="Northen T.R."/>
            <person name="Banfield J.F."/>
        </authorList>
    </citation>
    <scope>NUCLEOTIDE SEQUENCE [LARGE SCALE GENOMIC DNA]</scope>
    <source>
        <strain evidence="3">WS_9</strain>
    </source>
</reference>
<organism evidence="3 4">
    <name type="scientific">Eiseniibacteriota bacterium</name>
    <dbReference type="NCBI Taxonomy" id="2212470"/>
    <lineage>
        <taxon>Bacteria</taxon>
        <taxon>Candidatus Eiseniibacteriota</taxon>
    </lineage>
</organism>
<protein>
    <submittedName>
        <fullName evidence="3">PTS mannose transporter subunit IIAB</fullName>
    </submittedName>
</protein>
<name>A0A538TUG8_UNCEI</name>
<dbReference type="Pfam" id="PF03610">
    <property type="entry name" value="EIIA-man"/>
    <property type="match status" value="1"/>
</dbReference>
<dbReference type="InterPro" id="IPR004701">
    <property type="entry name" value="PTS_EIIA_man-typ"/>
</dbReference>
<evidence type="ECO:0000256" key="1">
    <source>
        <dbReference type="ARBA" id="ARBA00022679"/>
    </source>
</evidence>
<comment type="caution">
    <text evidence="3">The sequence shown here is derived from an EMBL/GenBank/DDBJ whole genome shotgun (WGS) entry which is preliminary data.</text>
</comment>
<dbReference type="InterPro" id="IPR036662">
    <property type="entry name" value="PTS_EIIA_man-typ_sf"/>
</dbReference>
<feature type="domain" description="PTS EIIA type-4" evidence="2">
    <location>
        <begin position="5"/>
        <end position="127"/>
    </location>
</feature>
<proteinExistence type="predicted"/>
<dbReference type="Gene3D" id="3.40.50.510">
    <property type="entry name" value="Phosphotransferase system, mannose-type IIA component"/>
    <property type="match status" value="1"/>
</dbReference>
<dbReference type="EMBL" id="VBOZ01000002">
    <property type="protein sequence ID" value="TMQ67245.1"/>
    <property type="molecule type" value="Genomic_DNA"/>
</dbReference>
<accession>A0A538TUG8</accession>
<dbReference type="PANTHER" id="PTHR33799:SF1">
    <property type="entry name" value="PTS SYSTEM MANNOSE-SPECIFIC EIIAB COMPONENT-RELATED"/>
    <property type="match status" value="1"/>
</dbReference>
<keyword evidence="1" id="KW-0808">Transferase</keyword>
<evidence type="ECO:0000259" key="2">
    <source>
        <dbReference type="PROSITE" id="PS51096"/>
    </source>
</evidence>
<dbReference type="InterPro" id="IPR051471">
    <property type="entry name" value="Bacterial_PTS_sugar_comp"/>
</dbReference>
<sequence>MNQTRPVALLVTHGVLGEELVRTVASILGPQSDVATVSNSGFSADGLTNAIEEKVREFPADAPIVLFTDLAAGSCGIASRRLGVEGRIVRKITGVNLPMLLEFFHYRDTLSLDDLLPRLEAKGRAGIIIL</sequence>
<dbReference type="GO" id="GO:0016020">
    <property type="term" value="C:membrane"/>
    <property type="evidence" value="ECO:0007669"/>
    <property type="project" value="InterPro"/>
</dbReference>
<evidence type="ECO:0000313" key="4">
    <source>
        <dbReference type="Proteomes" id="UP000317691"/>
    </source>
</evidence>
<dbReference type="PROSITE" id="PS51096">
    <property type="entry name" value="PTS_EIIA_TYPE_4"/>
    <property type="match status" value="1"/>
</dbReference>
<dbReference type="GO" id="GO:0016740">
    <property type="term" value="F:transferase activity"/>
    <property type="evidence" value="ECO:0007669"/>
    <property type="project" value="UniProtKB-KW"/>
</dbReference>